<dbReference type="Proteomes" id="UP001597135">
    <property type="component" value="Unassembled WGS sequence"/>
</dbReference>
<sequence>MPRYFMLAAPLVLLAGASAAQESGTLALDIGGASRSYTLWSEQSDWSGWGEPPAVSGSVNIYARPEEGGGTFATFTLGLDLMSGAVNGAEASLLSLSDGETTRYFSTDDQGALAVELSELSVDGEFLSISGSLSGQMGPSPDFGRTVDLSEPLAISGEFAVTLGPVE</sequence>
<feature type="signal peptide" evidence="1">
    <location>
        <begin position="1"/>
        <end position="20"/>
    </location>
</feature>
<keyword evidence="3" id="KW-1185">Reference proteome</keyword>
<dbReference type="EMBL" id="JBHTMU010000009">
    <property type="protein sequence ID" value="MFD1342180.1"/>
    <property type="molecule type" value="Genomic_DNA"/>
</dbReference>
<reference evidence="3" key="1">
    <citation type="journal article" date="2019" name="Int. J. Syst. Evol. Microbiol.">
        <title>The Global Catalogue of Microorganisms (GCM) 10K type strain sequencing project: providing services to taxonomists for standard genome sequencing and annotation.</title>
        <authorList>
            <consortium name="The Broad Institute Genomics Platform"/>
            <consortium name="The Broad Institute Genome Sequencing Center for Infectious Disease"/>
            <person name="Wu L."/>
            <person name="Ma J."/>
        </authorList>
    </citation>
    <scope>NUCLEOTIDE SEQUENCE [LARGE SCALE GENOMIC DNA]</scope>
    <source>
        <strain evidence="3">CCUG 62953</strain>
    </source>
</reference>
<keyword evidence="1" id="KW-0732">Signal</keyword>
<accession>A0ABW3ZGP1</accession>
<comment type="caution">
    <text evidence="2">The sequence shown here is derived from an EMBL/GenBank/DDBJ whole genome shotgun (WGS) entry which is preliminary data.</text>
</comment>
<organism evidence="2 3">
    <name type="scientific">Litorisediminicola beolgyonensis</name>
    <dbReference type="NCBI Taxonomy" id="1173614"/>
    <lineage>
        <taxon>Bacteria</taxon>
        <taxon>Pseudomonadati</taxon>
        <taxon>Pseudomonadota</taxon>
        <taxon>Alphaproteobacteria</taxon>
        <taxon>Rhodobacterales</taxon>
        <taxon>Paracoccaceae</taxon>
        <taxon>Litorisediminicola</taxon>
    </lineage>
</organism>
<evidence type="ECO:0000256" key="1">
    <source>
        <dbReference type="SAM" id="SignalP"/>
    </source>
</evidence>
<dbReference type="RefSeq" id="WP_386802242.1">
    <property type="nucleotide sequence ID" value="NZ_JBHTMU010000009.1"/>
</dbReference>
<protein>
    <recommendedName>
        <fullName evidence="4">Lipid/polyisoprenoid-binding YceI-like domain-containing protein</fullName>
    </recommendedName>
</protein>
<gene>
    <name evidence="2" type="ORF">ACFQ4E_07105</name>
</gene>
<proteinExistence type="predicted"/>
<evidence type="ECO:0008006" key="4">
    <source>
        <dbReference type="Google" id="ProtNLM"/>
    </source>
</evidence>
<evidence type="ECO:0000313" key="2">
    <source>
        <dbReference type="EMBL" id="MFD1342180.1"/>
    </source>
</evidence>
<name>A0ABW3ZGP1_9RHOB</name>
<evidence type="ECO:0000313" key="3">
    <source>
        <dbReference type="Proteomes" id="UP001597135"/>
    </source>
</evidence>
<feature type="chain" id="PRO_5047541365" description="Lipid/polyisoprenoid-binding YceI-like domain-containing protein" evidence="1">
    <location>
        <begin position="21"/>
        <end position="167"/>
    </location>
</feature>